<organism evidence="3 4">
    <name type="scientific">Sitophilus oryzae</name>
    <name type="common">Rice weevil</name>
    <name type="synonym">Curculio oryzae</name>
    <dbReference type="NCBI Taxonomy" id="7048"/>
    <lineage>
        <taxon>Eukaryota</taxon>
        <taxon>Metazoa</taxon>
        <taxon>Ecdysozoa</taxon>
        <taxon>Arthropoda</taxon>
        <taxon>Hexapoda</taxon>
        <taxon>Insecta</taxon>
        <taxon>Pterygota</taxon>
        <taxon>Neoptera</taxon>
        <taxon>Endopterygota</taxon>
        <taxon>Coleoptera</taxon>
        <taxon>Polyphaga</taxon>
        <taxon>Cucujiformia</taxon>
        <taxon>Curculionidae</taxon>
        <taxon>Dryophthorinae</taxon>
        <taxon>Sitophilus</taxon>
    </lineage>
</organism>
<feature type="repeat" description="ANK" evidence="1">
    <location>
        <begin position="495"/>
        <end position="527"/>
    </location>
</feature>
<dbReference type="PROSITE" id="PS51205">
    <property type="entry name" value="VPS9"/>
    <property type="match status" value="1"/>
</dbReference>
<keyword evidence="1" id="KW-0040">ANK repeat</keyword>
<dbReference type="SMART" id="SM00248">
    <property type="entry name" value="ANK"/>
    <property type="match status" value="7"/>
</dbReference>
<dbReference type="GO" id="GO:0043005">
    <property type="term" value="C:neuron projection"/>
    <property type="evidence" value="ECO:0007669"/>
    <property type="project" value="TreeGrafter"/>
</dbReference>
<sequence>MWSQYDEDLSKNVFFKSIKEYNSDILSKAATEKWIICVPRTGSQRNKNISITTILDHVLVPHSADTFSTLSKKNIHLKDQHLKYDNIFNVDVEVLFEETHYVGGENKYTVWCIEKPLFLSQNFSECSNNQVSLLTLQDCVDFLFNETAECQILESIQNLCTTFWKNEEKTFALDILQSQIDLIGNLFSQCLQVCFKSDGLREKCNSDELFLENLKLAVQTCMQYCLGQKLMYGINSLHHFTDSELNKIIRNSLNVSLSDLNIPCTLENEIISAKYELSRINNVFTCLDKVNCLARAFNVFNRSKNLQKLDMCLTSDDFLQIFVYLILQCNIPNWIANLSYIKYFNFTNFGNTDQNCFLKANLEGSIEFIKSSAFLENKISCMDKYTNEDNKSDQHSNTIFYYLYNKLKKAKSNEDLCNFLRIIFNKYLPETDLCHPLCSCKKCEQILMGGYNQKIKDVVNEHNQNFLIFSCIGNNIELIELLLSLEFNINFKDYCGKTALHYAAQLGFQDVLMLLINFGADVNIADNDKNTPLHLASDRGHENCVNALIYSSNLVELNLQNFSGDTPLFLAAKWGYINIVKVLLEGGASVCIKNNRKMSVLQVAPNYYITELIKWYGVVKSNKVIKEVECLSNTSNHSISNISEDIAFRNLKERGIFHGIKPKNDTELKSINVLLKSIENNDFPLACYYLGYTNILDLKKINLDTKCHPLCNCKACSAVDELDVLDEKHYKKKVRFKININTVNKDGFSALHIAAKFGRIEILRILLDSGASTNLCTYETYYTPLHLACMFERVPAVKELLKCGDCNIDAQDYKGNTPLYYGSIKNNNLKLVEILIHNGADSQKTNDSGKSILLQCEEKNYFRICSILKENAVSKSKTSNTNESDDFIKNKSLL</sequence>
<dbReference type="InterPro" id="IPR002110">
    <property type="entry name" value="Ankyrin_rpt"/>
</dbReference>
<gene>
    <name evidence="4" type="primary">LOC115879115</name>
</gene>
<dbReference type="PANTHER" id="PTHR24170:SF2">
    <property type="entry name" value="ANKYRIN REPEAT DOMAIN-CONTAINING PROTEIN 27"/>
    <property type="match status" value="1"/>
</dbReference>
<accession>A0A6J2XKI7</accession>
<evidence type="ECO:0000256" key="1">
    <source>
        <dbReference type="PROSITE-ProRule" id="PRU00023"/>
    </source>
</evidence>
<dbReference type="Pfam" id="PF00023">
    <property type="entry name" value="Ank"/>
    <property type="match status" value="1"/>
</dbReference>
<dbReference type="KEGG" id="soy:115879115"/>
<evidence type="ECO:0000313" key="4">
    <source>
        <dbReference type="RefSeq" id="XP_030751626.1"/>
    </source>
</evidence>
<dbReference type="PROSITE" id="PS50297">
    <property type="entry name" value="ANK_REP_REGION"/>
    <property type="match status" value="5"/>
</dbReference>
<dbReference type="Pfam" id="PF02204">
    <property type="entry name" value="VPS9"/>
    <property type="match status" value="1"/>
</dbReference>
<name>A0A6J2XKI7_SITOR</name>
<dbReference type="GO" id="GO:0005085">
    <property type="term" value="F:guanyl-nucleotide exchange factor activity"/>
    <property type="evidence" value="ECO:0007669"/>
    <property type="project" value="TreeGrafter"/>
</dbReference>
<evidence type="ECO:0000259" key="2">
    <source>
        <dbReference type="PROSITE" id="PS51205"/>
    </source>
</evidence>
<dbReference type="OrthoDB" id="411646at2759"/>
<dbReference type="SMART" id="SM00167">
    <property type="entry name" value="VPS9"/>
    <property type="match status" value="1"/>
</dbReference>
<dbReference type="PROSITE" id="PS50088">
    <property type="entry name" value="ANK_REPEAT"/>
    <property type="match status" value="5"/>
</dbReference>
<dbReference type="GO" id="GO:0048812">
    <property type="term" value="P:neuron projection morphogenesis"/>
    <property type="evidence" value="ECO:0007669"/>
    <property type="project" value="TreeGrafter"/>
</dbReference>
<dbReference type="GeneID" id="115879115"/>
<proteinExistence type="predicted"/>
<dbReference type="GO" id="GO:0000149">
    <property type="term" value="F:SNARE binding"/>
    <property type="evidence" value="ECO:0007669"/>
    <property type="project" value="TreeGrafter"/>
</dbReference>
<dbReference type="PANTHER" id="PTHR24170">
    <property type="entry name" value="ANKYRIN REPEAT DOMAIN-CONTAINING PROTEIN 27"/>
    <property type="match status" value="1"/>
</dbReference>
<dbReference type="RefSeq" id="XP_030751626.1">
    <property type="nucleotide sequence ID" value="XM_030895766.1"/>
</dbReference>
<protein>
    <submittedName>
        <fullName evidence="4">Ankyrin repeat domain-containing protein 27-like</fullName>
    </submittedName>
</protein>
<keyword evidence="3" id="KW-1185">Reference proteome</keyword>
<dbReference type="AlphaFoldDB" id="A0A6J2XKI7"/>
<dbReference type="Proteomes" id="UP000504635">
    <property type="component" value="Unplaced"/>
</dbReference>
<feature type="repeat" description="ANK" evidence="1">
    <location>
        <begin position="528"/>
        <end position="549"/>
    </location>
</feature>
<dbReference type="GO" id="GO:0030133">
    <property type="term" value="C:transport vesicle"/>
    <property type="evidence" value="ECO:0007669"/>
    <property type="project" value="TreeGrafter"/>
</dbReference>
<feature type="repeat" description="ANK" evidence="1">
    <location>
        <begin position="814"/>
        <end position="847"/>
    </location>
</feature>
<reference evidence="4" key="1">
    <citation type="submission" date="2025-08" db="UniProtKB">
        <authorList>
            <consortium name="RefSeq"/>
        </authorList>
    </citation>
    <scope>IDENTIFICATION</scope>
    <source>
        <tissue evidence="4">Gonads</tissue>
    </source>
</reference>
<feature type="domain" description="VPS9" evidence="2">
    <location>
        <begin position="239"/>
        <end position="378"/>
    </location>
</feature>
<dbReference type="GO" id="GO:0097422">
    <property type="term" value="C:tubular endosome"/>
    <property type="evidence" value="ECO:0007669"/>
    <property type="project" value="TreeGrafter"/>
</dbReference>
<dbReference type="InParanoid" id="A0A6J2XKI7"/>
<dbReference type="Gene3D" id="1.20.1050.80">
    <property type="entry name" value="VPS9 domain"/>
    <property type="match status" value="1"/>
</dbReference>
<dbReference type="Pfam" id="PF12796">
    <property type="entry name" value="Ank_2"/>
    <property type="match status" value="2"/>
</dbReference>
<dbReference type="SUPFAM" id="SSF109993">
    <property type="entry name" value="VPS9 domain"/>
    <property type="match status" value="1"/>
</dbReference>
<dbReference type="InterPro" id="IPR051248">
    <property type="entry name" value="UPF0507/Ank_repeat_27"/>
</dbReference>
<dbReference type="SUPFAM" id="SSF48403">
    <property type="entry name" value="Ankyrin repeat"/>
    <property type="match status" value="2"/>
</dbReference>
<evidence type="ECO:0000313" key="3">
    <source>
        <dbReference type="Proteomes" id="UP000504635"/>
    </source>
</evidence>
<dbReference type="GO" id="GO:0005770">
    <property type="term" value="C:late endosome"/>
    <property type="evidence" value="ECO:0007669"/>
    <property type="project" value="TreeGrafter"/>
</dbReference>
<dbReference type="Gene3D" id="1.25.40.20">
    <property type="entry name" value="Ankyrin repeat-containing domain"/>
    <property type="match status" value="2"/>
</dbReference>
<feature type="repeat" description="ANK" evidence="1">
    <location>
        <begin position="563"/>
        <end position="595"/>
    </location>
</feature>
<dbReference type="GO" id="GO:0005769">
    <property type="term" value="C:early endosome"/>
    <property type="evidence" value="ECO:0007669"/>
    <property type="project" value="TreeGrafter"/>
</dbReference>
<dbReference type="PRINTS" id="PR01415">
    <property type="entry name" value="ANKYRIN"/>
</dbReference>
<dbReference type="GO" id="GO:0045022">
    <property type="term" value="P:early endosome to late endosome transport"/>
    <property type="evidence" value="ECO:0007669"/>
    <property type="project" value="TreeGrafter"/>
</dbReference>
<dbReference type="InterPro" id="IPR036770">
    <property type="entry name" value="Ankyrin_rpt-contain_sf"/>
</dbReference>
<dbReference type="InterPro" id="IPR003123">
    <property type="entry name" value="VPS9"/>
</dbReference>
<dbReference type="InterPro" id="IPR037191">
    <property type="entry name" value="VPS9_dom_sf"/>
</dbReference>
<dbReference type="GO" id="GO:0005886">
    <property type="term" value="C:plasma membrane"/>
    <property type="evidence" value="ECO:0007669"/>
    <property type="project" value="TreeGrafter"/>
</dbReference>
<feature type="repeat" description="ANK" evidence="1">
    <location>
        <begin position="746"/>
        <end position="778"/>
    </location>
</feature>